<dbReference type="AlphaFoldDB" id="A0A1D8P5K7"/>
<evidence type="ECO:0008006" key="3">
    <source>
        <dbReference type="Google" id="ProtNLM"/>
    </source>
</evidence>
<sequence>MKKYTIIYLLFSGLFLSSCTDVIEVDVPEVTPKLVIEASIDWEKETLGNNQTIKLSTTKPYFESTDNNTAVIGAIVKVINNTDGAEFIFVDQNNGNYTTSNFVPILNQSYTLDIMYNGENYQASETLISVVDINEVYQSIEDGFDDEVLEINVSFDDPVDEENFYLMKFKEQGDLLPELFDISDEFTNGNEMTIFYEKQEDEDINQEEFSAGDVVAVSFHGISEQYFNYIRLLIELSANDGDPFSSIPVALQGNCINLTNSENEAYGYFRLTQVVNQTYIFE</sequence>
<dbReference type="OrthoDB" id="1430047at2"/>
<organism evidence="1 2">
    <name type="scientific">Urechidicola croceus</name>
    <dbReference type="NCBI Taxonomy" id="1850246"/>
    <lineage>
        <taxon>Bacteria</taxon>
        <taxon>Pseudomonadati</taxon>
        <taxon>Bacteroidota</taxon>
        <taxon>Flavobacteriia</taxon>
        <taxon>Flavobacteriales</taxon>
        <taxon>Flavobacteriaceae</taxon>
        <taxon>Urechidicola</taxon>
    </lineage>
</organism>
<proteinExistence type="predicted"/>
<keyword evidence="2" id="KW-1185">Reference proteome</keyword>
<evidence type="ECO:0000313" key="1">
    <source>
        <dbReference type="EMBL" id="AOW19872.1"/>
    </source>
</evidence>
<dbReference type="Proteomes" id="UP000176050">
    <property type="component" value="Chromosome"/>
</dbReference>
<dbReference type="STRING" id="1850246.LPB138_03875"/>
<dbReference type="InterPro" id="IPR025345">
    <property type="entry name" value="DUF4249"/>
</dbReference>
<dbReference type="KEGG" id="lul:LPB138_03875"/>
<dbReference type="PROSITE" id="PS51257">
    <property type="entry name" value="PROKAR_LIPOPROTEIN"/>
    <property type="match status" value="1"/>
</dbReference>
<dbReference type="Pfam" id="PF14054">
    <property type="entry name" value="DUF4249"/>
    <property type="match status" value="1"/>
</dbReference>
<protein>
    <recommendedName>
        <fullName evidence="3">DUF4249 domain-containing protein</fullName>
    </recommendedName>
</protein>
<name>A0A1D8P5K7_9FLAO</name>
<accession>A0A1D8P5K7</accession>
<reference evidence="1 2" key="1">
    <citation type="submission" date="2016-10" db="EMBL/GenBank/DDBJ databases">
        <title>Lutibacter sp. LPB0138, isolated from marine gastropod.</title>
        <authorList>
            <person name="Kim E."/>
            <person name="Yi H."/>
        </authorList>
    </citation>
    <scope>NUCLEOTIDE SEQUENCE [LARGE SCALE GENOMIC DNA]</scope>
    <source>
        <strain evidence="1 2">LPB0138</strain>
    </source>
</reference>
<gene>
    <name evidence="1" type="ORF">LPB138_03875</name>
</gene>
<dbReference type="EMBL" id="CP017478">
    <property type="protein sequence ID" value="AOW19872.1"/>
    <property type="molecule type" value="Genomic_DNA"/>
</dbReference>
<dbReference type="RefSeq" id="WP_070236011.1">
    <property type="nucleotide sequence ID" value="NZ_CP017478.1"/>
</dbReference>
<evidence type="ECO:0000313" key="2">
    <source>
        <dbReference type="Proteomes" id="UP000176050"/>
    </source>
</evidence>